<dbReference type="InterPro" id="IPR016188">
    <property type="entry name" value="PurM-like_N"/>
</dbReference>
<dbReference type="PANTHER" id="PTHR10520:SF12">
    <property type="entry name" value="TRIFUNCTIONAL PURINE BIOSYNTHETIC PROTEIN ADENOSINE-3"/>
    <property type="match status" value="1"/>
</dbReference>
<dbReference type="GO" id="GO:0005829">
    <property type="term" value="C:cytosol"/>
    <property type="evidence" value="ECO:0007669"/>
    <property type="project" value="TreeGrafter"/>
</dbReference>
<dbReference type="EC" id="6.3.3.1" evidence="2"/>
<dbReference type="InterPro" id="IPR010918">
    <property type="entry name" value="PurM-like_C_dom"/>
</dbReference>
<evidence type="ECO:0000259" key="6">
    <source>
        <dbReference type="Pfam" id="PF00586"/>
    </source>
</evidence>
<dbReference type="Proteomes" id="UP000288215">
    <property type="component" value="Unassembled WGS sequence"/>
</dbReference>
<evidence type="ECO:0000259" key="7">
    <source>
        <dbReference type="Pfam" id="PF02769"/>
    </source>
</evidence>
<name>A0A444L981_METS7</name>
<accession>A0A444L981</accession>
<dbReference type="Gene3D" id="3.30.1330.10">
    <property type="entry name" value="PurM-like, N-terminal domain"/>
    <property type="match status" value="1"/>
</dbReference>
<sequence length="382" mass="41721">MPGSKYSELGVDVDKKGISSIKGVTDDLFPDSFCSVVRDPDDPKSGLILHEDGAGSKPIISYIYSRETGDYSWFSGLAQDVLAMNLDDVVCVGGVPVAFSDYVALNTIRLERESLLSSLASGFSRTFGTLGRLGCRVLFCGGETADLPDIIRTLDVSGTVFGRVELENMITGNDISPGDVIVGIVSGGRCSYEERENSGIMCNGISLARHSLLRSDYFKKYPEIGQEGSRGYYGRYWIDDDLPDLGMTVGEALLSPTRIFLPIVIDMLKRVPVKALVHNTGGGLTKSLRIGKDILYIKDSLPDPDPIFRLIGKESGESPREMCRNYNMGIGMEVVVGKGQEEEVIRSAEKFKVGAHVIGRCERSNGKNAVLIRRGSEEYLFQ</sequence>
<evidence type="ECO:0000256" key="2">
    <source>
        <dbReference type="ARBA" id="ARBA00013047"/>
    </source>
</evidence>
<dbReference type="Pfam" id="PF00586">
    <property type="entry name" value="AIRS"/>
    <property type="match status" value="1"/>
</dbReference>
<feature type="domain" description="PurM-like N-terminal" evidence="6">
    <location>
        <begin position="42"/>
        <end position="164"/>
    </location>
</feature>
<dbReference type="GO" id="GO:0005524">
    <property type="term" value="F:ATP binding"/>
    <property type="evidence" value="ECO:0007669"/>
    <property type="project" value="UniProtKB-KW"/>
</dbReference>
<dbReference type="PANTHER" id="PTHR10520">
    <property type="entry name" value="TRIFUNCTIONAL PURINE BIOSYNTHETIC PROTEIN ADENOSINE-3-RELATED"/>
    <property type="match status" value="1"/>
</dbReference>
<dbReference type="UniPathway" id="UPA00074">
    <property type="reaction ID" value="UER00129"/>
</dbReference>
<evidence type="ECO:0000256" key="4">
    <source>
        <dbReference type="ARBA" id="ARBA00022741"/>
    </source>
</evidence>
<dbReference type="AlphaFoldDB" id="A0A444L981"/>
<dbReference type="EMBL" id="RXGA01000001">
    <property type="protein sequence ID" value="RWX74125.1"/>
    <property type="molecule type" value="Genomic_DNA"/>
</dbReference>
<dbReference type="Gene3D" id="3.90.650.10">
    <property type="entry name" value="PurM-like C-terminal domain"/>
    <property type="match status" value="1"/>
</dbReference>
<dbReference type="InterPro" id="IPR036676">
    <property type="entry name" value="PurM-like_C_sf"/>
</dbReference>
<protein>
    <recommendedName>
        <fullName evidence="2">phosphoribosylformylglycinamidine cyclo-ligase</fullName>
        <ecNumber evidence="2">6.3.3.1</ecNumber>
    </recommendedName>
</protein>
<keyword evidence="5" id="KW-0067">ATP-binding</keyword>
<proteinExistence type="predicted"/>
<feature type="domain" description="PurM-like C-terminal" evidence="7">
    <location>
        <begin position="177"/>
        <end position="367"/>
    </location>
</feature>
<evidence type="ECO:0000313" key="8">
    <source>
        <dbReference type="EMBL" id="RWX74125.1"/>
    </source>
</evidence>
<evidence type="ECO:0000256" key="3">
    <source>
        <dbReference type="ARBA" id="ARBA00022598"/>
    </source>
</evidence>
<keyword evidence="3 8" id="KW-0436">Ligase</keyword>
<dbReference type="Pfam" id="PF02769">
    <property type="entry name" value="AIRS_C"/>
    <property type="match status" value="1"/>
</dbReference>
<comment type="caution">
    <text evidence="8">The sequence shown here is derived from an EMBL/GenBank/DDBJ whole genome shotgun (WGS) entry which is preliminary data.</text>
</comment>
<evidence type="ECO:0000256" key="5">
    <source>
        <dbReference type="ARBA" id="ARBA00022840"/>
    </source>
</evidence>
<dbReference type="InterPro" id="IPR036921">
    <property type="entry name" value="PurM-like_N_sf"/>
</dbReference>
<dbReference type="SUPFAM" id="SSF56042">
    <property type="entry name" value="PurM C-terminal domain-like"/>
    <property type="match status" value="1"/>
</dbReference>
<dbReference type="SUPFAM" id="SSF55326">
    <property type="entry name" value="PurM N-terminal domain-like"/>
    <property type="match status" value="1"/>
</dbReference>
<dbReference type="GO" id="GO:0006189">
    <property type="term" value="P:'de novo' IMP biosynthetic process"/>
    <property type="evidence" value="ECO:0007669"/>
    <property type="project" value="UniProtKB-UniPathway"/>
</dbReference>
<reference evidence="8 9" key="1">
    <citation type="submission" date="2018-12" db="EMBL/GenBank/DDBJ databases">
        <title>The complete genome of the methanogenic archaea of the candidate phylum Verstraetearchaeota, obtained from the metagenome of underground thermal water.</title>
        <authorList>
            <person name="Kadnikov V.V."/>
            <person name="Mardanov A.V."/>
            <person name="Beletsky A.V."/>
            <person name="Karnachuk O.V."/>
            <person name="Ravin N.V."/>
        </authorList>
    </citation>
    <scope>NUCLEOTIDE SEQUENCE [LARGE SCALE GENOMIC DNA]</scope>
    <source>
        <strain evidence="8">Ch88</strain>
    </source>
</reference>
<comment type="pathway">
    <text evidence="1">Purine metabolism; IMP biosynthesis via de novo pathway; 5-amino-1-(5-phospho-D-ribosyl)imidazole from N(2)-formyl-N(1)-(5-phospho-D-ribosyl)glycinamide: step 2/2.</text>
</comment>
<dbReference type="InterPro" id="IPR004733">
    <property type="entry name" value="PurM_cligase"/>
</dbReference>
<dbReference type="GO" id="GO:0046084">
    <property type="term" value="P:adenine biosynthetic process"/>
    <property type="evidence" value="ECO:0007669"/>
    <property type="project" value="TreeGrafter"/>
</dbReference>
<evidence type="ECO:0000313" key="9">
    <source>
        <dbReference type="Proteomes" id="UP000288215"/>
    </source>
</evidence>
<gene>
    <name evidence="8" type="ORF">Metus_0150</name>
</gene>
<dbReference type="GO" id="GO:0004637">
    <property type="term" value="F:phosphoribosylamine-glycine ligase activity"/>
    <property type="evidence" value="ECO:0007669"/>
    <property type="project" value="TreeGrafter"/>
</dbReference>
<keyword evidence="4" id="KW-0547">Nucleotide-binding</keyword>
<dbReference type="GO" id="GO:0004641">
    <property type="term" value="F:phosphoribosylformylglycinamidine cyclo-ligase activity"/>
    <property type="evidence" value="ECO:0007669"/>
    <property type="project" value="UniProtKB-EC"/>
</dbReference>
<evidence type="ECO:0000256" key="1">
    <source>
        <dbReference type="ARBA" id="ARBA00004686"/>
    </source>
</evidence>
<organism evidence="8 9">
    <name type="scientific">Methanosuratincola subterraneus</name>
    <dbReference type="NCBI Taxonomy" id="2593994"/>
    <lineage>
        <taxon>Archaea</taxon>
        <taxon>Thermoproteota</taxon>
        <taxon>Methanosuratincolia</taxon>
        <taxon>Candidatus Methanomethylicales</taxon>
        <taxon>Candidatus Methanomethylicaceae</taxon>
        <taxon>Candidatus Methanosuratincola (ex Vanwonterghem et al. 2016)</taxon>
    </lineage>
</organism>